<feature type="region of interest" description="Disordered" evidence="1">
    <location>
        <begin position="165"/>
        <end position="193"/>
    </location>
</feature>
<dbReference type="PANTHER" id="PTHR46536:SF3">
    <property type="entry name" value="ARF7 EFFECTOR PROTEIN C-TERMINAL DOMAIN-CONTAINING PROTEIN"/>
    <property type="match status" value="1"/>
</dbReference>
<feature type="domain" description="ARF7 effector protein C-terminal" evidence="2">
    <location>
        <begin position="201"/>
        <end position="281"/>
    </location>
</feature>
<dbReference type="Pfam" id="PF14949">
    <property type="entry name" value="ARF7EP_C"/>
    <property type="match status" value="1"/>
</dbReference>
<proteinExistence type="predicted"/>
<name>A0A9J6F3X2_RHIMP</name>
<dbReference type="PANTHER" id="PTHR46536">
    <property type="entry name" value="ARL14 EFFECTOR PROTEIN"/>
    <property type="match status" value="1"/>
</dbReference>
<accession>A0A9J6F3X2</accession>
<evidence type="ECO:0000259" key="2">
    <source>
        <dbReference type="Pfam" id="PF14949"/>
    </source>
</evidence>
<dbReference type="AlphaFoldDB" id="A0A9J6F3X2"/>
<dbReference type="VEuPathDB" id="VectorBase:LOC119186654"/>
<dbReference type="EMBL" id="JABSTU010000001">
    <property type="protein sequence ID" value="KAH8041371.1"/>
    <property type="molecule type" value="Genomic_DNA"/>
</dbReference>
<evidence type="ECO:0000313" key="3">
    <source>
        <dbReference type="EMBL" id="KAH8041371.1"/>
    </source>
</evidence>
<reference evidence="3" key="1">
    <citation type="journal article" date="2020" name="Cell">
        <title>Large-Scale Comparative Analyses of Tick Genomes Elucidate Their Genetic Diversity and Vector Capacities.</title>
        <authorList>
            <consortium name="Tick Genome and Microbiome Consortium (TIGMIC)"/>
            <person name="Jia N."/>
            <person name="Wang J."/>
            <person name="Shi W."/>
            <person name="Du L."/>
            <person name="Sun Y."/>
            <person name="Zhan W."/>
            <person name="Jiang J.F."/>
            <person name="Wang Q."/>
            <person name="Zhang B."/>
            <person name="Ji P."/>
            <person name="Bell-Sakyi L."/>
            <person name="Cui X.M."/>
            <person name="Yuan T.T."/>
            <person name="Jiang B.G."/>
            <person name="Yang W.F."/>
            <person name="Lam T.T."/>
            <person name="Chang Q.C."/>
            <person name="Ding S.J."/>
            <person name="Wang X.J."/>
            <person name="Zhu J.G."/>
            <person name="Ruan X.D."/>
            <person name="Zhao L."/>
            <person name="Wei J.T."/>
            <person name="Ye R.Z."/>
            <person name="Que T.C."/>
            <person name="Du C.H."/>
            <person name="Zhou Y.H."/>
            <person name="Cheng J.X."/>
            <person name="Dai P.F."/>
            <person name="Guo W.B."/>
            <person name="Han X.H."/>
            <person name="Huang E.J."/>
            <person name="Li L.F."/>
            <person name="Wei W."/>
            <person name="Gao Y.C."/>
            <person name="Liu J.Z."/>
            <person name="Shao H.Z."/>
            <person name="Wang X."/>
            <person name="Wang C.C."/>
            <person name="Yang T.C."/>
            <person name="Huo Q.B."/>
            <person name="Li W."/>
            <person name="Chen H.Y."/>
            <person name="Chen S.E."/>
            <person name="Zhou L.G."/>
            <person name="Ni X.B."/>
            <person name="Tian J.H."/>
            <person name="Sheng Y."/>
            <person name="Liu T."/>
            <person name="Pan Y.S."/>
            <person name="Xia L.Y."/>
            <person name="Li J."/>
            <person name="Zhao F."/>
            <person name="Cao W.C."/>
        </authorList>
    </citation>
    <scope>NUCLEOTIDE SEQUENCE</scope>
    <source>
        <strain evidence="3">Rmic-2018</strain>
    </source>
</reference>
<evidence type="ECO:0000256" key="1">
    <source>
        <dbReference type="SAM" id="MobiDB-lite"/>
    </source>
</evidence>
<dbReference type="Proteomes" id="UP000821866">
    <property type="component" value="Chromosome 1"/>
</dbReference>
<organism evidence="3 4">
    <name type="scientific">Rhipicephalus microplus</name>
    <name type="common">Cattle tick</name>
    <name type="synonym">Boophilus microplus</name>
    <dbReference type="NCBI Taxonomy" id="6941"/>
    <lineage>
        <taxon>Eukaryota</taxon>
        <taxon>Metazoa</taxon>
        <taxon>Ecdysozoa</taxon>
        <taxon>Arthropoda</taxon>
        <taxon>Chelicerata</taxon>
        <taxon>Arachnida</taxon>
        <taxon>Acari</taxon>
        <taxon>Parasitiformes</taxon>
        <taxon>Ixodida</taxon>
        <taxon>Ixodoidea</taxon>
        <taxon>Ixodidae</taxon>
        <taxon>Rhipicephalinae</taxon>
        <taxon>Rhipicephalus</taxon>
        <taxon>Boophilus</taxon>
    </lineage>
</organism>
<protein>
    <recommendedName>
        <fullName evidence="2">ARF7 effector protein C-terminal domain-containing protein</fullName>
    </recommendedName>
</protein>
<evidence type="ECO:0000313" key="4">
    <source>
        <dbReference type="Proteomes" id="UP000821866"/>
    </source>
</evidence>
<comment type="caution">
    <text evidence="3">The sequence shown here is derived from an EMBL/GenBank/DDBJ whole genome shotgun (WGS) entry which is preliminary data.</text>
</comment>
<feature type="compositionally biased region" description="Polar residues" evidence="1">
    <location>
        <begin position="165"/>
        <end position="174"/>
    </location>
</feature>
<keyword evidence="4" id="KW-1185">Reference proteome</keyword>
<reference evidence="3" key="2">
    <citation type="submission" date="2021-09" db="EMBL/GenBank/DDBJ databases">
        <authorList>
            <person name="Jia N."/>
            <person name="Wang J."/>
            <person name="Shi W."/>
            <person name="Du L."/>
            <person name="Sun Y."/>
            <person name="Zhan W."/>
            <person name="Jiang J."/>
            <person name="Wang Q."/>
            <person name="Zhang B."/>
            <person name="Ji P."/>
            <person name="Sakyi L.B."/>
            <person name="Cui X."/>
            <person name="Yuan T."/>
            <person name="Jiang B."/>
            <person name="Yang W."/>
            <person name="Lam T.T.-Y."/>
            <person name="Chang Q."/>
            <person name="Ding S."/>
            <person name="Wang X."/>
            <person name="Zhu J."/>
            <person name="Ruan X."/>
            <person name="Zhao L."/>
            <person name="Wei J."/>
            <person name="Que T."/>
            <person name="Du C."/>
            <person name="Cheng J."/>
            <person name="Dai P."/>
            <person name="Han X."/>
            <person name="Huang E."/>
            <person name="Gao Y."/>
            <person name="Liu J."/>
            <person name="Shao H."/>
            <person name="Ye R."/>
            <person name="Li L."/>
            <person name="Wei W."/>
            <person name="Wang X."/>
            <person name="Wang C."/>
            <person name="Huo Q."/>
            <person name="Li W."/>
            <person name="Guo W."/>
            <person name="Chen H."/>
            <person name="Chen S."/>
            <person name="Zhou L."/>
            <person name="Zhou L."/>
            <person name="Ni X."/>
            <person name="Tian J."/>
            <person name="Zhou Y."/>
            <person name="Sheng Y."/>
            <person name="Liu T."/>
            <person name="Pan Y."/>
            <person name="Xia L."/>
            <person name="Li J."/>
            <person name="Zhao F."/>
            <person name="Cao W."/>
        </authorList>
    </citation>
    <scope>NUCLEOTIDE SEQUENCE</scope>
    <source>
        <strain evidence="3">Rmic-2018</strain>
        <tissue evidence="3">Larvae</tissue>
    </source>
</reference>
<dbReference type="InterPro" id="IPR029264">
    <property type="entry name" value="ARF7EP_C"/>
</dbReference>
<sequence>MTIRIRHNPMRCCCNAQDSAPLRTQAAAAARRRCCYSVLEGVVLSSGREFLRFLQSQAFMPLHLVIGGDVAQYLHNDLSSIHAKFAFFCFIFHRVDPVVAGVKAEHKELPSERRSRAKRLWWEQVKQLDLRLSSGGAGSAISEESVEDLLSSMPKFLLAELFPDPTSTSASGSNPPSPSTEQHEESGPTEDSSQYLARSMALLRCRQYRHDMIAQMDLQQRTRPHRHYNARGIHIASNKDACDCLQPNCPGCHFPCPKCNSQKCGDECRSNRNYVYEQIEVDGYTNAVFTNSLLA</sequence>
<gene>
    <name evidence="3" type="ORF">HPB51_014652</name>
</gene>